<dbReference type="Pfam" id="PF00293">
    <property type="entry name" value="NUDIX"/>
    <property type="match status" value="1"/>
</dbReference>
<evidence type="ECO:0000256" key="1">
    <source>
        <dbReference type="ARBA" id="ARBA00022801"/>
    </source>
</evidence>
<dbReference type="AlphaFoldDB" id="A0A0C1C0S6"/>
<dbReference type="PROSITE" id="PS51462">
    <property type="entry name" value="NUDIX"/>
    <property type="match status" value="1"/>
</dbReference>
<accession>A0A0C1C0S6</accession>
<dbReference type="Proteomes" id="UP000031307">
    <property type="component" value="Unassembled WGS sequence"/>
</dbReference>
<dbReference type="SUPFAM" id="SSF55811">
    <property type="entry name" value="Nudix"/>
    <property type="match status" value="1"/>
</dbReference>
<dbReference type="InterPro" id="IPR000086">
    <property type="entry name" value="NUDIX_hydrolase_dom"/>
</dbReference>
<organism evidence="3 4">
    <name type="scientific">Parachlamydia acanthamoebae</name>
    <dbReference type="NCBI Taxonomy" id="83552"/>
    <lineage>
        <taxon>Bacteria</taxon>
        <taxon>Pseudomonadati</taxon>
        <taxon>Chlamydiota</taxon>
        <taxon>Chlamydiia</taxon>
        <taxon>Parachlamydiales</taxon>
        <taxon>Parachlamydiaceae</taxon>
        <taxon>Parachlamydia</taxon>
    </lineage>
</organism>
<evidence type="ECO:0000259" key="2">
    <source>
        <dbReference type="PROSITE" id="PS51462"/>
    </source>
</evidence>
<name>A0A0C1C0S6_9BACT</name>
<dbReference type="GO" id="GO:0016787">
    <property type="term" value="F:hydrolase activity"/>
    <property type="evidence" value="ECO:0007669"/>
    <property type="project" value="UniProtKB-KW"/>
</dbReference>
<evidence type="ECO:0000313" key="4">
    <source>
        <dbReference type="Proteomes" id="UP000031307"/>
    </source>
</evidence>
<comment type="caution">
    <text evidence="3">The sequence shown here is derived from an EMBL/GenBank/DDBJ whole genome shotgun (WGS) entry which is preliminary data.</text>
</comment>
<dbReference type="PANTHER" id="PTHR43736:SF1">
    <property type="entry name" value="DIHYDRONEOPTERIN TRIPHOSPHATE DIPHOSPHATASE"/>
    <property type="match status" value="1"/>
</dbReference>
<proteinExistence type="predicted"/>
<dbReference type="Gene3D" id="3.90.79.10">
    <property type="entry name" value="Nucleoside Triphosphate Pyrophosphohydrolase"/>
    <property type="match status" value="1"/>
</dbReference>
<keyword evidence="1" id="KW-0378">Hydrolase</keyword>
<dbReference type="PATRIC" id="fig|83552.4.peg.1610"/>
<dbReference type="EMBL" id="JSAM01000087">
    <property type="protein sequence ID" value="KIA77246.1"/>
    <property type="molecule type" value="Genomic_DNA"/>
</dbReference>
<dbReference type="InterPro" id="IPR020084">
    <property type="entry name" value="NUDIX_hydrolase_CS"/>
</dbReference>
<dbReference type="InterPro" id="IPR015797">
    <property type="entry name" value="NUDIX_hydrolase-like_dom_sf"/>
</dbReference>
<gene>
    <name evidence="3" type="ORF">DB43_GR00130</name>
</gene>
<evidence type="ECO:0000313" key="3">
    <source>
        <dbReference type="EMBL" id="KIA77246.1"/>
    </source>
</evidence>
<dbReference type="PROSITE" id="PS00893">
    <property type="entry name" value="NUDIX_BOX"/>
    <property type="match status" value="1"/>
</dbReference>
<reference evidence="3 4" key="1">
    <citation type="journal article" date="2014" name="Mol. Biol. Evol.">
        <title>Massive expansion of Ubiquitination-related gene families within the Chlamydiae.</title>
        <authorList>
            <person name="Domman D."/>
            <person name="Collingro A."/>
            <person name="Lagkouvardos I."/>
            <person name="Gehre L."/>
            <person name="Weinmaier T."/>
            <person name="Rattei T."/>
            <person name="Subtil A."/>
            <person name="Horn M."/>
        </authorList>
    </citation>
    <scope>NUCLEOTIDE SEQUENCE [LARGE SCALE GENOMIC DNA]</scope>
    <source>
        <strain evidence="3 4">OEW1</strain>
    </source>
</reference>
<feature type="domain" description="Nudix hydrolase" evidence="2">
    <location>
        <begin position="50"/>
        <end position="181"/>
    </location>
</feature>
<sequence length="188" mass="22229">MMHTIQSTISQIVTSIKPFDQQEKEHIAFTQNWIASGSQLFRLFKPANPAIHLVSYFVVFDQNSQKILMVDHKKSELWLPPGGHVERNEHPKETVKREIIEELGIEAHFFFDDPFFLTVTDTVGCVQLHTDVSLWYVVKGNSNESLQYDKDEFHQICWYDWDQIPYERSDVHMRRFIDKLMHHLANKI</sequence>
<protein>
    <recommendedName>
        <fullName evidence="2">Nudix hydrolase domain-containing protein</fullName>
    </recommendedName>
</protein>
<dbReference type="PANTHER" id="PTHR43736">
    <property type="entry name" value="ADP-RIBOSE PYROPHOSPHATASE"/>
    <property type="match status" value="1"/>
</dbReference>
<dbReference type="CDD" id="cd03674">
    <property type="entry name" value="NUDIX_Hydrolase"/>
    <property type="match status" value="1"/>
</dbReference>